<proteinExistence type="predicted"/>
<name>A0A4U2Z9U0_9BACT</name>
<comment type="caution">
    <text evidence="1">The sequence shown here is derived from an EMBL/GenBank/DDBJ whole genome shotgun (WGS) entry which is preliminary data.</text>
</comment>
<reference evidence="1 2" key="1">
    <citation type="submission" date="2019-04" db="EMBL/GenBank/DDBJ databases">
        <title>Sulfurimonas crateris sp. nov. a facultative anaerobic sulfur-oxidizing chemolithautotrophic bacterium isolated from a terrestrial mud vulcano.</title>
        <authorList>
            <person name="Ratnikova N.M."/>
            <person name="Slobodkin A.I."/>
            <person name="Merkel A.Y."/>
            <person name="Novikov A."/>
            <person name="Bonch-Osmolovskaya E.A."/>
            <person name="Slobodkina G.B."/>
        </authorList>
    </citation>
    <scope>NUCLEOTIDE SEQUENCE [LARGE SCALE GENOMIC DNA]</scope>
    <source>
        <strain evidence="1 2">SN118</strain>
    </source>
</reference>
<gene>
    <name evidence="1" type="ORF">FCU45_01620</name>
</gene>
<organism evidence="1 2">
    <name type="scientific">Sulfurimonas crateris</name>
    <dbReference type="NCBI Taxonomy" id="2574727"/>
    <lineage>
        <taxon>Bacteria</taxon>
        <taxon>Pseudomonadati</taxon>
        <taxon>Campylobacterota</taxon>
        <taxon>Epsilonproteobacteria</taxon>
        <taxon>Campylobacterales</taxon>
        <taxon>Sulfurimonadaceae</taxon>
        <taxon>Sulfurimonas</taxon>
    </lineage>
</organism>
<dbReference type="RefSeq" id="WP_137011606.1">
    <property type="nucleotide sequence ID" value="NZ_SZPX01000001.1"/>
</dbReference>
<evidence type="ECO:0000313" key="1">
    <source>
        <dbReference type="EMBL" id="TKI71108.1"/>
    </source>
</evidence>
<dbReference type="EMBL" id="SZPX01000001">
    <property type="protein sequence ID" value="TKI71108.1"/>
    <property type="molecule type" value="Genomic_DNA"/>
</dbReference>
<dbReference type="OrthoDB" id="5347067at2"/>
<dbReference type="Proteomes" id="UP000309561">
    <property type="component" value="Unassembled WGS sequence"/>
</dbReference>
<accession>A0A4U2Z9U0</accession>
<evidence type="ECO:0000313" key="2">
    <source>
        <dbReference type="Proteomes" id="UP000309561"/>
    </source>
</evidence>
<keyword evidence="2" id="KW-1185">Reference proteome</keyword>
<dbReference type="AlphaFoldDB" id="A0A4U2Z9U0"/>
<sequence>MAKQKKSIELENISFSQGRDSYTLLRFFPIKMSVDVMVYEDGVKAGVKNIPFAHLPKEIKKIIKPN</sequence>
<protein>
    <submittedName>
        <fullName evidence="1">Uncharacterized protein</fullName>
    </submittedName>
</protein>